<dbReference type="PROSITE" id="PS50198">
    <property type="entry name" value="PPIC_PPIASE_2"/>
    <property type="match status" value="1"/>
</dbReference>
<keyword evidence="2" id="KW-1003">Cell membrane</keyword>
<evidence type="ECO:0000259" key="13">
    <source>
        <dbReference type="PROSITE" id="PS50198"/>
    </source>
</evidence>
<proteinExistence type="inferred from homology"/>
<keyword evidence="4 12" id="KW-0812">Transmembrane</keyword>
<feature type="transmembrane region" description="Helical" evidence="12">
    <location>
        <begin position="12"/>
        <end position="30"/>
    </location>
</feature>
<evidence type="ECO:0000256" key="10">
    <source>
        <dbReference type="ARBA" id="ARBA00042775"/>
    </source>
</evidence>
<feature type="non-terminal residue" evidence="14">
    <location>
        <position position="310"/>
    </location>
</feature>
<dbReference type="InterPro" id="IPR000297">
    <property type="entry name" value="PPIase_PpiC"/>
</dbReference>
<evidence type="ECO:0000256" key="5">
    <source>
        <dbReference type="ARBA" id="ARBA00022989"/>
    </source>
</evidence>
<dbReference type="GO" id="GO:0003755">
    <property type="term" value="F:peptidyl-prolyl cis-trans isomerase activity"/>
    <property type="evidence" value="ECO:0007669"/>
    <property type="project" value="InterPro"/>
</dbReference>
<dbReference type="PANTHER" id="PTHR47529">
    <property type="entry name" value="PEPTIDYL-PROLYL CIS-TRANS ISOMERASE D"/>
    <property type="match status" value="1"/>
</dbReference>
<dbReference type="Gene3D" id="1.10.4030.10">
    <property type="entry name" value="Porin chaperone SurA, peptide-binding domain"/>
    <property type="match status" value="1"/>
</dbReference>
<dbReference type="SUPFAM" id="SSF109998">
    <property type="entry name" value="Triger factor/SurA peptide-binding domain-like"/>
    <property type="match status" value="1"/>
</dbReference>
<evidence type="ECO:0000256" key="9">
    <source>
        <dbReference type="ARBA" id="ARBA00040743"/>
    </source>
</evidence>
<dbReference type="InterPro" id="IPR027304">
    <property type="entry name" value="Trigger_fact/SurA_dom_sf"/>
</dbReference>
<evidence type="ECO:0000256" key="11">
    <source>
        <dbReference type="SAM" id="MobiDB-lite"/>
    </source>
</evidence>
<evidence type="ECO:0000256" key="2">
    <source>
        <dbReference type="ARBA" id="ARBA00022475"/>
    </source>
</evidence>
<dbReference type="Pfam" id="PF13616">
    <property type="entry name" value="Rotamase_3"/>
    <property type="match status" value="1"/>
</dbReference>
<gene>
    <name evidence="14" type="ORF">S01H1_13869</name>
</gene>
<dbReference type="EMBL" id="BARS01007175">
    <property type="protein sequence ID" value="GAF79389.1"/>
    <property type="molecule type" value="Genomic_DNA"/>
</dbReference>
<dbReference type="PANTHER" id="PTHR47529:SF1">
    <property type="entry name" value="PERIPLASMIC CHAPERONE PPID"/>
    <property type="match status" value="1"/>
</dbReference>
<evidence type="ECO:0000256" key="8">
    <source>
        <dbReference type="ARBA" id="ARBA00038408"/>
    </source>
</evidence>
<sequence length="310" mass="34770">MLKAMRESSQSFIIYILFGMLVFVFAVSFGPGSGSCGKTNVDYAAIVDGDIIRPQEFGTTYRSQLDYMRRLGAFGGGLDNEALQKEIRQQVIDQLIETRLLSHEAKVIGLTVSDQELLEHLKLRYRIDQVDYDDYQAWVTRTFGTTVIKFEARVRGQIVADTLRRVIRDTVSVSDDELKDTYVREHDRAMVTFVRFLPQKMTAEPPTDETIDTMLAEDEAAVQKAYDEDPFRYRTHKVVEARHILKKLSHNSTDAEVAKARGALLEIKSQLDGGADFAALAKTESEDEATKQKGGELGPLARGDLPAALI</sequence>
<evidence type="ECO:0000313" key="14">
    <source>
        <dbReference type="EMBL" id="GAF79389.1"/>
    </source>
</evidence>
<dbReference type="SUPFAM" id="SSF54534">
    <property type="entry name" value="FKBP-like"/>
    <property type="match status" value="1"/>
</dbReference>
<feature type="domain" description="PpiC" evidence="13">
    <location>
        <begin position="236"/>
        <end position="310"/>
    </location>
</feature>
<organism evidence="14">
    <name type="scientific">marine sediment metagenome</name>
    <dbReference type="NCBI Taxonomy" id="412755"/>
    <lineage>
        <taxon>unclassified sequences</taxon>
        <taxon>metagenomes</taxon>
        <taxon>ecological metagenomes</taxon>
    </lineage>
</organism>
<dbReference type="PROSITE" id="PS01096">
    <property type="entry name" value="PPIC_PPIASE_1"/>
    <property type="match status" value="1"/>
</dbReference>
<evidence type="ECO:0000256" key="6">
    <source>
        <dbReference type="ARBA" id="ARBA00023136"/>
    </source>
</evidence>
<evidence type="ECO:0000256" key="7">
    <source>
        <dbReference type="ARBA" id="ARBA00023186"/>
    </source>
</evidence>
<dbReference type="InterPro" id="IPR052029">
    <property type="entry name" value="PpiD_chaperone"/>
</dbReference>
<evidence type="ECO:0000256" key="1">
    <source>
        <dbReference type="ARBA" id="ARBA00004382"/>
    </source>
</evidence>
<dbReference type="InterPro" id="IPR046357">
    <property type="entry name" value="PPIase_dom_sf"/>
</dbReference>
<comment type="caution">
    <text evidence="14">The sequence shown here is derived from an EMBL/GenBank/DDBJ whole genome shotgun (WGS) entry which is preliminary data.</text>
</comment>
<dbReference type="GO" id="GO:0005886">
    <property type="term" value="C:plasma membrane"/>
    <property type="evidence" value="ECO:0007669"/>
    <property type="project" value="UniProtKB-SubCell"/>
</dbReference>
<feature type="region of interest" description="Disordered" evidence="11">
    <location>
        <begin position="283"/>
        <end position="310"/>
    </location>
</feature>
<evidence type="ECO:0000256" key="4">
    <source>
        <dbReference type="ARBA" id="ARBA00022692"/>
    </source>
</evidence>
<reference evidence="14" key="1">
    <citation type="journal article" date="2014" name="Front. Microbiol.">
        <title>High frequency of phylogenetically diverse reductive dehalogenase-homologous genes in deep subseafloor sedimentary metagenomes.</title>
        <authorList>
            <person name="Kawai M."/>
            <person name="Futagami T."/>
            <person name="Toyoda A."/>
            <person name="Takaki Y."/>
            <person name="Nishi S."/>
            <person name="Hori S."/>
            <person name="Arai W."/>
            <person name="Tsubouchi T."/>
            <person name="Morono Y."/>
            <person name="Uchiyama I."/>
            <person name="Ito T."/>
            <person name="Fujiyama A."/>
            <person name="Inagaki F."/>
            <person name="Takami H."/>
        </authorList>
    </citation>
    <scope>NUCLEOTIDE SEQUENCE</scope>
    <source>
        <strain evidence="14">Expedition CK06-06</strain>
    </source>
</reference>
<dbReference type="InterPro" id="IPR023058">
    <property type="entry name" value="PPIase_PpiC_CS"/>
</dbReference>
<name>X0SEF0_9ZZZZ</name>
<comment type="subcellular location">
    <subcellularLocation>
        <location evidence="1">Cell inner membrane</location>
        <topology evidence="1">Single-pass type II membrane protein</topology>
        <orientation evidence="1">Periplasmic side</orientation>
    </subcellularLocation>
</comment>
<dbReference type="Gene3D" id="3.10.50.40">
    <property type="match status" value="1"/>
</dbReference>
<dbReference type="Pfam" id="PF13624">
    <property type="entry name" value="SurA_N_3"/>
    <property type="match status" value="1"/>
</dbReference>
<keyword evidence="7" id="KW-0143">Chaperone</keyword>
<keyword evidence="5 12" id="KW-1133">Transmembrane helix</keyword>
<evidence type="ECO:0000256" key="12">
    <source>
        <dbReference type="SAM" id="Phobius"/>
    </source>
</evidence>
<dbReference type="AlphaFoldDB" id="X0SEF0"/>
<comment type="similarity">
    <text evidence="8">Belongs to the PpiD chaperone family.</text>
</comment>
<evidence type="ECO:0000256" key="3">
    <source>
        <dbReference type="ARBA" id="ARBA00022519"/>
    </source>
</evidence>
<keyword evidence="3" id="KW-0997">Cell inner membrane</keyword>
<keyword evidence="6 12" id="KW-0472">Membrane</keyword>
<protein>
    <recommendedName>
        <fullName evidence="9">Periplasmic chaperone PpiD</fullName>
    </recommendedName>
    <alternativeName>
        <fullName evidence="10">Periplasmic folding chaperone</fullName>
    </alternativeName>
</protein>
<accession>X0SEF0</accession>